<reference evidence="5 6" key="1">
    <citation type="submission" date="2020-03" db="EMBL/GenBank/DDBJ databases">
        <title>Complete genome sequence of Shewanella sp.</title>
        <authorList>
            <person name="Kim Y.-S."/>
            <person name="Kim S.-J."/>
            <person name="Jung H.-K."/>
            <person name="Kim K.-H."/>
        </authorList>
    </citation>
    <scope>NUCLEOTIDE SEQUENCE [LARGE SCALE GENOMIC DNA]</scope>
    <source>
        <strain evidence="5 6">PN3F2</strain>
    </source>
</reference>
<gene>
    <name evidence="5" type="ORF">HBH39_12230</name>
</gene>
<dbReference type="Pfam" id="PF08282">
    <property type="entry name" value="Hydrolase_3"/>
    <property type="match status" value="1"/>
</dbReference>
<dbReference type="InterPro" id="IPR006379">
    <property type="entry name" value="HAD-SF_hydro_IIB"/>
</dbReference>
<evidence type="ECO:0000313" key="6">
    <source>
        <dbReference type="Proteomes" id="UP000502608"/>
    </source>
</evidence>
<dbReference type="InterPro" id="IPR023214">
    <property type="entry name" value="HAD_sf"/>
</dbReference>
<dbReference type="PANTHER" id="PTHR10000">
    <property type="entry name" value="PHOSPHOSERINE PHOSPHATASE"/>
    <property type="match status" value="1"/>
</dbReference>
<sequence length="291" mass="32142">MATLPLIFTDMDGTLLDHFDYSFSSAINVIEALNERKIPIIANTSKTFAEMESIQQTIGFNTPFICENGAAIYIPKGYFKTQPEDTFSEGYYWVKTFCQPREYWLKLLKDEAKAFADDYLGFAELSAEALCEITDLSPEKAKLALVRHYSEPLLWQGDAKAKQAFITLMQDCGATILQGGRFIHVGGDNDKGKAMNWLAQLYADEYNIAVQTIALGDSGNDNAMLEAADIAVQIKSPAHTFPQLSAKNSCMKSTEFGPKGWAECLQNLILSTQSNLAQAKASISPKTIKEG</sequence>
<dbReference type="RefSeq" id="WP_167678663.1">
    <property type="nucleotide sequence ID" value="NZ_CP050313.1"/>
</dbReference>
<dbReference type="Pfam" id="PF05116">
    <property type="entry name" value="S6PP"/>
    <property type="match status" value="1"/>
</dbReference>
<dbReference type="NCBIfam" id="TIGR01486">
    <property type="entry name" value="HAD-SF-IIB-MPGP"/>
    <property type="match status" value="1"/>
</dbReference>
<dbReference type="NCBIfam" id="NF001218">
    <property type="entry name" value="PRK00192.1-5"/>
    <property type="match status" value="1"/>
</dbReference>
<dbReference type="GO" id="GO:0005829">
    <property type="term" value="C:cytosol"/>
    <property type="evidence" value="ECO:0007669"/>
    <property type="project" value="TreeGrafter"/>
</dbReference>
<dbReference type="PANTHER" id="PTHR10000:SF8">
    <property type="entry name" value="HAD SUPERFAMILY HYDROLASE-LIKE, TYPE 3"/>
    <property type="match status" value="1"/>
</dbReference>
<dbReference type="InterPro" id="IPR036412">
    <property type="entry name" value="HAD-like_sf"/>
</dbReference>
<dbReference type="Proteomes" id="UP000502608">
    <property type="component" value="Chromosome"/>
</dbReference>
<dbReference type="GO" id="GO:0000287">
    <property type="term" value="F:magnesium ion binding"/>
    <property type="evidence" value="ECO:0007669"/>
    <property type="project" value="TreeGrafter"/>
</dbReference>
<dbReference type="EMBL" id="CP050313">
    <property type="protein sequence ID" value="QIR15158.1"/>
    <property type="molecule type" value="Genomic_DNA"/>
</dbReference>
<dbReference type="KEGG" id="saes:HBH39_12230"/>
<dbReference type="SFLD" id="SFLDG01142">
    <property type="entry name" value="C2.B.2:_Mannosyl-3-phosphoglyc"/>
    <property type="match status" value="1"/>
</dbReference>
<dbReference type="NCBIfam" id="TIGR01484">
    <property type="entry name" value="HAD-SF-IIB"/>
    <property type="match status" value="1"/>
</dbReference>
<accession>A0A6G9QL93</accession>
<name>A0A6G9QL93_9GAMM</name>
<evidence type="ECO:0000259" key="4">
    <source>
        <dbReference type="Pfam" id="PF05116"/>
    </source>
</evidence>
<dbReference type="GO" id="GO:0050531">
    <property type="term" value="F:mannosyl-3-phosphoglycerate phosphatase activity"/>
    <property type="evidence" value="ECO:0007669"/>
    <property type="project" value="InterPro"/>
</dbReference>
<dbReference type="SUPFAM" id="SSF56784">
    <property type="entry name" value="HAD-like"/>
    <property type="match status" value="1"/>
</dbReference>
<dbReference type="Gene3D" id="3.30.980.20">
    <property type="entry name" value="Putative mannosyl-3-phosphoglycerate phosphatase, domain 2"/>
    <property type="match status" value="1"/>
</dbReference>
<protein>
    <submittedName>
        <fullName evidence="5">HAD-IIB family hydrolase</fullName>
    </submittedName>
</protein>
<keyword evidence="1" id="KW-0479">Metal-binding</keyword>
<dbReference type="SFLD" id="SFLDG01140">
    <property type="entry name" value="C2.B:_Phosphomannomutase_and_P"/>
    <property type="match status" value="1"/>
</dbReference>
<dbReference type="SFLD" id="SFLDS00003">
    <property type="entry name" value="Haloacid_Dehalogenase"/>
    <property type="match status" value="1"/>
</dbReference>
<dbReference type="InterPro" id="IPR006381">
    <property type="entry name" value="HAD-SF-IIB-MPGP"/>
</dbReference>
<dbReference type="GO" id="GO:0051479">
    <property type="term" value="P:mannosylglycerate biosynthetic process"/>
    <property type="evidence" value="ECO:0007669"/>
    <property type="project" value="InterPro"/>
</dbReference>
<evidence type="ECO:0000256" key="1">
    <source>
        <dbReference type="ARBA" id="ARBA00022723"/>
    </source>
</evidence>
<evidence type="ECO:0000256" key="3">
    <source>
        <dbReference type="ARBA" id="ARBA00022842"/>
    </source>
</evidence>
<dbReference type="InterPro" id="IPR006380">
    <property type="entry name" value="SPP-like_dom"/>
</dbReference>
<keyword evidence="6" id="KW-1185">Reference proteome</keyword>
<evidence type="ECO:0000313" key="5">
    <source>
        <dbReference type="EMBL" id="QIR15158.1"/>
    </source>
</evidence>
<feature type="domain" description="Sucrose phosphatase-like" evidence="4">
    <location>
        <begin position="188"/>
        <end position="234"/>
    </location>
</feature>
<dbReference type="Gene3D" id="3.40.50.1000">
    <property type="entry name" value="HAD superfamily/HAD-like"/>
    <property type="match status" value="1"/>
</dbReference>
<keyword evidence="3" id="KW-0460">Magnesium</keyword>
<dbReference type="AlphaFoldDB" id="A0A6G9QL93"/>
<keyword evidence="2 5" id="KW-0378">Hydrolase</keyword>
<evidence type="ECO:0000256" key="2">
    <source>
        <dbReference type="ARBA" id="ARBA00022801"/>
    </source>
</evidence>
<organism evidence="5 6">
    <name type="scientific">Shewanella aestuarii</name>
    <dbReference type="NCBI Taxonomy" id="1028752"/>
    <lineage>
        <taxon>Bacteria</taxon>
        <taxon>Pseudomonadati</taxon>
        <taxon>Pseudomonadota</taxon>
        <taxon>Gammaproteobacteria</taxon>
        <taxon>Alteromonadales</taxon>
        <taxon>Shewanellaceae</taxon>
        <taxon>Shewanella</taxon>
    </lineage>
</organism>
<proteinExistence type="predicted"/>